<dbReference type="PANTHER" id="PTHR44846">
    <property type="entry name" value="MANNOSYL-D-GLYCERATE TRANSPORT/METABOLISM SYSTEM REPRESSOR MNGR-RELATED"/>
    <property type="match status" value="1"/>
</dbReference>
<dbReference type="Gene3D" id="1.10.10.10">
    <property type="entry name" value="Winged helix-like DNA-binding domain superfamily/Winged helix DNA-binding domain"/>
    <property type="match status" value="1"/>
</dbReference>
<dbReference type="AlphaFoldDB" id="E0NHN2"/>
<comment type="caution">
    <text evidence="5">The sequence shown here is derived from an EMBL/GenBank/DDBJ whole genome shotgun (WGS) entry which is preliminary data.</text>
</comment>
<keyword evidence="2" id="KW-0238">DNA-binding</keyword>
<evidence type="ECO:0000256" key="3">
    <source>
        <dbReference type="ARBA" id="ARBA00023163"/>
    </source>
</evidence>
<dbReference type="PROSITE" id="PS50949">
    <property type="entry name" value="HTH_GNTR"/>
    <property type="match status" value="1"/>
</dbReference>
<accession>E0NHN2</accession>
<proteinExistence type="predicted"/>
<protein>
    <submittedName>
        <fullName evidence="5">UbiC transcription regulator-associated domain protein</fullName>
    </submittedName>
</protein>
<dbReference type="InterPro" id="IPR000524">
    <property type="entry name" value="Tscrpt_reg_HTH_GntR"/>
</dbReference>
<name>E0NHN2_PEDAC</name>
<dbReference type="Gene3D" id="3.40.1410.10">
    <property type="entry name" value="Chorismate lyase-like"/>
    <property type="match status" value="1"/>
</dbReference>
<dbReference type="CDD" id="cd07377">
    <property type="entry name" value="WHTH_GntR"/>
    <property type="match status" value="1"/>
</dbReference>
<gene>
    <name evidence="5" type="ORF">HMPREF0623_1555</name>
</gene>
<evidence type="ECO:0000313" key="6">
    <source>
        <dbReference type="Proteomes" id="UP000004470"/>
    </source>
</evidence>
<evidence type="ECO:0000256" key="2">
    <source>
        <dbReference type="ARBA" id="ARBA00023125"/>
    </source>
</evidence>
<dbReference type="GO" id="GO:0045892">
    <property type="term" value="P:negative regulation of DNA-templated transcription"/>
    <property type="evidence" value="ECO:0007669"/>
    <property type="project" value="TreeGrafter"/>
</dbReference>
<keyword evidence="1" id="KW-0805">Transcription regulation</keyword>
<dbReference type="InterPro" id="IPR050679">
    <property type="entry name" value="Bact_HTH_transcr_reg"/>
</dbReference>
<dbReference type="InterPro" id="IPR011663">
    <property type="entry name" value="UTRA"/>
</dbReference>
<evidence type="ECO:0000313" key="5">
    <source>
        <dbReference type="EMBL" id="EFL95049.1"/>
    </source>
</evidence>
<dbReference type="eggNOG" id="COG2188">
    <property type="taxonomic scope" value="Bacteria"/>
</dbReference>
<organism evidence="5 6">
    <name type="scientific">Pediococcus acidilactici DSM 20284</name>
    <dbReference type="NCBI Taxonomy" id="862514"/>
    <lineage>
        <taxon>Bacteria</taxon>
        <taxon>Bacillati</taxon>
        <taxon>Bacillota</taxon>
        <taxon>Bacilli</taxon>
        <taxon>Lactobacillales</taxon>
        <taxon>Lactobacillaceae</taxon>
        <taxon>Pediococcus</taxon>
        <taxon>Pediococcus acidilactici group</taxon>
    </lineage>
</organism>
<dbReference type="GO" id="GO:0003700">
    <property type="term" value="F:DNA-binding transcription factor activity"/>
    <property type="evidence" value="ECO:0007669"/>
    <property type="project" value="InterPro"/>
</dbReference>
<dbReference type="Pfam" id="PF07702">
    <property type="entry name" value="UTRA"/>
    <property type="match status" value="1"/>
</dbReference>
<dbReference type="SUPFAM" id="SSF64288">
    <property type="entry name" value="Chorismate lyase-like"/>
    <property type="match status" value="1"/>
</dbReference>
<evidence type="ECO:0000256" key="1">
    <source>
        <dbReference type="ARBA" id="ARBA00023015"/>
    </source>
</evidence>
<dbReference type="PRINTS" id="PR00035">
    <property type="entry name" value="HTHGNTR"/>
</dbReference>
<dbReference type="SUPFAM" id="SSF46785">
    <property type="entry name" value="Winged helix' DNA-binding domain"/>
    <property type="match status" value="1"/>
</dbReference>
<dbReference type="GO" id="GO:0003677">
    <property type="term" value="F:DNA binding"/>
    <property type="evidence" value="ECO:0007669"/>
    <property type="project" value="UniProtKB-KW"/>
</dbReference>
<dbReference type="EMBL" id="AEEG01000008">
    <property type="protein sequence ID" value="EFL95049.1"/>
    <property type="molecule type" value="Genomic_DNA"/>
</dbReference>
<dbReference type="SMART" id="SM00866">
    <property type="entry name" value="UTRA"/>
    <property type="match status" value="1"/>
</dbReference>
<dbReference type="Proteomes" id="UP000004470">
    <property type="component" value="Unassembled WGS sequence"/>
</dbReference>
<evidence type="ECO:0000259" key="4">
    <source>
        <dbReference type="PROSITE" id="PS50949"/>
    </source>
</evidence>
<dbReference type="SMART" id="SM00345">
    <property type="entry name" value="HTH_GNTR"/>
    <property type="match status" value="1"/>
</dbReference>
<dbReference type="InterPro" id="IPR036390">
    <property type="entry name" value="WH_DNA-bd_sf"/>
</dbReference>
<keyword evidence="6" id="KW-1185">Reference proteome</keyword>
<dbReference type="Pfam" id="PF00392">
    <property type="entry name" value="GntR"/>
    <property type="match status" value="1"/>
</dbReference>
<reference evidence="5" key="1">
    <citation type="submission" date="2010-07" db="EMBL/GenBank/DDBJ databases">
        <authorList>
            <person name="Muzny D."/>
            <person name="Qin X."/>
            <person name="Deng J."/>
            <person name="Jiang H."/>
            <person name="Liu Y."/>
            <person name="Qu J."/>
            <person name="Song X.-Z."/>
            <person name="Zhang L."/>
            <person name="Thornton R."/>
            <person name="Coyle M."/>
            <person name="Francisco L."/>
            <person name="Jackson L."/>
            <person name="Javaid M."/>
            <person name="Korchina V."/>
            <person name="Kovar C."/>
            <person name="Mata R."/>
            <person name="Mathew T."/>
            <person name="Ngo R."/>
            <person name="Nguyen L."/>
            <person name="Nguyen N."/>
            <person name="Okwuonu G."/>
            <person name="Ongeri F."/>
            <person name="Pham C."/>
            <person name="Simmons D."/>
            <person name="Wilczek-Boney K."/>
            <person name="Hale W."/>
            <person name="Jakkamsetti A."/>
            <person name="Pham P."/>
            <person name="Ruth R."/>
            <person name="San Lucas F."/>
            <person name="Warren J."/>
            <person name="Zhang J."/>
            <person name="Zhao Z."/>
            <person name="Zhou C."/>
            <person name="Zhu D."/>
            <person name="Lee S."/>
            <person name="Bess C."/>
            <person name="Blankenburg K."/>
            <person name="Forbes L."/>
            <person name="Fu Q."/>
            <person name="Gubbala S."/>
            <person name="Hirani K."/>
            <person name="Jayaseelan J.C."/>
            <person name="Lara F."/>
            <person name="Munidasa M."/>
            <person name="Palculict T."/>
            <person name="Patil S."/>
            <person name="Pu L.-L."/>
            <person name="Saada N."/>
            <person name="Tang L."/>
            <person name="Weissenberger G."/>
            <person name="Zhu Y."/>
            <person name="Hemphill L."/>
            <person name="Shang Y."/>
            <person name="Youmans B."/>
            <person name="Ayvaz T."/>
            <person name="Ross M."/>
            <person name="Santibanez J."/>
            <person name="Aqrawi P."/>
            <person name="Gross S."/>
            <person name="Joshi V."/>
            <person name="Fowler G."/>
            <person name="Nazareth L."/>
            <person name="Reid J."/>
            <person name="Worley K."/>
            <person name="Petrosino J."/>
            <person name="Highlander S."/>
            <person name="Gibbs R."/>
        </authorList>
    </citation>
    <scope>NUCLEOTIDE SEQUENCE [LARGE SCALE GENOMIC DNA]</scope>
    <source>
        <strain evidence="5">DSM 20284</strain>
    </source>
</reference>
<dbReference type="InterPro" id="IPR036388">
    <property type="entry name" value="WH-like_DNA-bd_sf"/>
</dbReference>
<keyword evidence="3" id="KW-0804">Transcription</keyword>
<dbReference type="InterPro" id="IPR028978">
    <property type="entry name" value="Chorismate_lyase_/UTRA_dom_sf"/>
</dbReference>
<feature type="domain" description="HTH gntR-type" evidence="4">
    <location>
        <begin position="34"/>
        <end position="102"/>
    </location>
</feature>
<dbReference type="HOGENOM" id="CLU_063236_4_2_9"/>
<dbReference type="PANTHER" id="PTHR44846:SF1">
    <property type="entry name" value="MANNOSYL-D-GLYCERATE TRANSPORT_METABOLISM SYSTEM REPRESSOR MNGR-RELATED"/>
    <property type="match status" value="1"/>
</dbReference>
<sequence>MLYHWLKNIIKALTSKYFFRRSFIFIMRKSSDVISLQEKLYQLIYQQIHSGKLKQGDKLPSENEFAKKYQVSRVTVRKALQKLVDEKLIVKKHGLGAFVSQPSPTESLVTGGSFSDSVKQVGRHPSTKIISFKETVYDFNDNTFLNGANVYQIDRLRIVDNTPVIYEIDYFPTDYTFVKTGDFLSHSFFKGIEKYLNLIPNNFEEYFQIFYANQAMASHLEVRSGSPVMEVTQVVNDKNGTPIYVNKQYIDSSKYIYAVKHSK</sequence>